<sequence length="213" mass="23406">MGNDEQRKHPRITMNIHAKGVINAIGRFTQFTAEVVNLSKEGAGIKLSAGSTAKVKKMIEGGGDIAGAEIMMTLVSYVEENMAATGSITFLNAKNPRRMDIGVDLNPLDKKSLATLEVLLDMAPDLAGIEASMGFTEANHFASLTEFTHEMIQFAIITEKREMFWIKNERYMFVGMHKTDSGELHLDCIESVDNPGTIFCADCMETIDPNSLL</sequence>
<gene>
    <name evidence="1" type="ORF">MNBD_NITROSPINAE01-163</name>
</gene>
<accession>A0A3B1C4J1</accession>
<proteinExistence type="predicted"/>
<evidence type="ECO:0000313" key="1">
    <source>
        <dbReference type="EMBL" id="VAX19513.1"/>
    </source>
</evidence>
<name>A0A3B1C4J1_9ZZZZ</name>
<dbReference type="AlphaFoldDB" id="A0A3B1C4J1"/>
<reference evidence="1" key="1">
    <citation type="submission" date="2018-06" db="EMBL/GenBank/DDBJ databases">
        <authorList>
            <person name="Zhirakovskaya E."/>
        </authorList>
    </citation>
    <scope>NUCLEOTIDE SEQUENCE</scope>
</reference>
<dbReference type="EMBL" id="UOGC01000091">
    <property type="protein sequence ID" value="VAX19513.1"/>
    <property type="molecule type" value="Genomic_DNA"/>
</dbReference>
<protein>
    <recommendedName>
        <fullName evidence="2">PilZ domain-containing protein</fullName>
    </recommendedName>
</protein>
<organism evidence="1">
    <name type="scientific">hydrothermal vent metagenome</name>
    <dbReference type="NCBI Taxonomy" id="652676"/>
    <lineage>
        <taxon>unclassified sequences</taxon>
        <taxon>metagenomes</taxon>
        <taxon>ecological metagenomes</taxon>
    </lineage>
</organism>
<evidence type="ECO:0008006" key="2">
    <source>
        <dbReference type="Google" id="ProtNLM"/>
    </source>
</evidence>